<protein>
    <submittedName>
        <fullName evidence="2">Uncharacterized protein</fullName>
    </submittedName>
</protein>
<keyword evidence="1" id="KW-0472">Membrane</keyword>
<organism evidence="2 3">
    <name type="scientific">Candidatus Nitrosacidococcus tergens</name>
    <dbReference type="NCBI Taxonomy" id="553981"/>
    <lineage>
        <taxon>Bacteria</taxon>
        <taxon>Pseudomonadati</taxon>
        <taxon>Pseudomonadota</taxon>
        <taxon>Gammaproteobacteria</taxon>
        <taxon>Chromatiales</taxon>
        <taxon>Chromatiaceae</taxon>
        <taxon>Candidatus Nitrosacidococcus</taxon>
    </lineage>
</organism>
<dbReference type="KEGG" id="ntg:NSCAC_1255"/>
<dbReference type="EMBL" id="LR778175">
    <property type="protein sequence ID" value="CAB1276605.1"/>
    <property type="molecule type" value="Genomic_DNA"/>
</dbReference>
<dbReference type="InterPro" id="IPR009883">
    <property type="entry name" value="YgfX"/>
</dbReference>
<dbReference type="Pfam" id="PF07254">
    <property type="entry name" value="Cpta_toxin"/>
    <property type="match status" value="1"/>
</dbReference>
<proteinExistence type="predicted"/>
<keyword evidence="3" id="KW-1185">Reference proteome</keyword>
<accession>A0A7G1QAK8</accession>
<dbReference type="AlphaFoldDB" id="A0A7G1QAK8"/>
<feature type="transmembrane region" description="Helical" evidence="1">
    <location>
        <begin position="20"/>
        <end position="53"/>
    </location>
</feature>
<gene>
    <name evidence="2" type="ORF">NSCAC_1255</name>
</gene>
<sequence>MYATPLYLNLSPSKILELYLVFIHSIALAALSFLDFSWQLHIVILILIGVSLFKSIKRYAFLSYLDSITQLIWEQKDTWCLVQKNGISYTGELLANSFISTYLVILNFKTASSWQPIYVILLKDNVNQTSFRKLRVRLWLTHF</sequence>
<reference evidence="2 3" key="1">
    <citation type="submission" date="2020-03" db="EMBL/GenBank/DDBJ databases">
        <authorList>
            <person name="Picone N."/>
        </authorList>
    </citation>
    <scope>NUCLEOTIDE SEQUENCE [LARGE SCALE GENOMIC DNA]</scope>
    <source>
        <strain evidence="2">NSCAC1</strain>
    </source>
</reference>
<name>A0A7G1QAK8_9GAMM</name>
<keyword evidence="1" id="KW-0812">Transmembrane</keyword>
<evidence type="ECO:0000256" key="1">
    <source>
        <dbReference type="SAM" id="Phobius"/>
    </source>
</evidence>
<evidence type="ECO:0000313" key="2">
    <source>
        <dbReference type="EMBL" id="CAB1276605.1"/>
    </source>
</evidence>
<keyword evidence="1" id="KW-1133">Transmembrane helix</keyword>
<evidence type="ECO:0000313" key="3">
    <source>
        <dbReference type="Proteomes" id="UP000516072"/>
    </source>
</evidence>
<dbReference type="RefSeq" id="WP_197743959.1">
    <property type="nucleotide sequence ID" value="NZ_LR778175.1"/>
</dbReference>
<dbReference type="Proteomes" id="UP000516072">
    <property type="component" value="Chromosome"/>
</dbReference>